<proteinExistence type="predicted"/>
<organism evidence="2 3">
    <name type="scientific">Aquimarina atlantica</name>
    <dbReference type="NCBI Taxonomy" id="1317122"/>
    <lineage>
        <taxon>Bacteria</taxon>
        <taxon>Pseudomonadati</taxon>
        <taxon>Bacteroidota</taxon>
        <taxon>Flavobacteriia</taxon>
        <taxon>Flavobacteriales</taxon>
        <taxon>Flavobacteriaceae</taxon>
        <taxon>Aquimarina</taxon>
    </lineage>
</organism>
<dbReference type="RefSeq" id="WP_034241702.1">
    <property type="nucleotide sequence ID" value="NZ_AQRA01000004.1"/>
</dbReference>
<keyword evidence="1" id="KW-1133">Transmembrane helix</keyword>
<feature type="transmembrane region" description="Helical" evidence="1">
    <location>
        <begin position="136"/>
        <end position="158"/>
    </location>
</feature>
<feature type="transmembrane region" description="Helical" evidence="1">
    <location>
        <begin position="74"/>
        <end position="94"/>
    </location>
</feature>
<evidence type="ECO:0000313" key="3">
    <source>
        <dbReference type="Proteomes" id="UP000023541"/>
    </source>
</evidence>
<sequence>MSKYLLNCFLLVLPLFIWNIALYKYLPKGYTSKDIWDDIPFWLNITENILRVIVFLFPLLMVLSFQSKTQKIGLVVYLAALLIYFLSWILQIYFSDSLWSRSLIGFMAPAYTTIFIFIGIAMIGTQSIILIPRVSLIYILASILFVSIHTYHSYLAYINLRQHI</sequence>
<evidence type="ECO:0000256" key="1">
    <source>
        <dbReference type="SAM" id="Phobius"/>
    </source>
</evidence>
<keyword evidence="3" id="KW-1185">Reference proteome</keyword>
<dbReference type="EMBL" id="AQRA01000004">
    <property type="protein sequence ID" value="EZH74153.1"/>
    <property type="molecule type" value="Genomic_DNA"/>
</dbReference>
<feature type="transmembrane region" description="Helical" evidence="1">
    <location>
        <begin position="41"/>
        <end position="62"/>
    </location>
</feature>
<dbReference type="AlphaFoldDB" id="A0A023BWY1"/>
<protein>
    <submittedName>
        <fullName evidence="2">Uncharacterized protein</fullName>
    </submittedName>
</protein>
<comment type="caution">
    <text evidence="2">The sequence shown here is derived from an EMBL/GenBank/DDBJ whole genome shotgun (WGS) entry which is preliminary data.</text>
</comment>
<dbReference type="eggNOG" id="ENOG5032XRW">
    <property type="taxonomic scope" value="Bacteria"/>
</dbReference>
<dbReference type="STRING" id="1317122.ATO12_14875"/>
<keyword evidence="1" id="KW-0812">Transmembrane</keyword>
<keyword evidence="1" id="KW-0472">Membrane</keyword>
<name>A0A023BWY1_9FLAO</name>
<reference evidence="2 3" key="1">
    <citation type="submission" date="2014-04" db="EMBL/GenBank/DDBJ databases">
        <title>Aquimarina sp. 22II-S11-z7 Genome Sequencing.</title>
        <authorList>
            <person name="Lai Q."/>
        </authorList>
    </citation>
    <scope>NUCLEOTIDE SEQUENCE [LARGE SCALE GENOMIC DNA]</scope>
    <source>
        <strain evidence="2 3">22II-S11-z7</strain>
    </source>
</reference>
<dbReference type="Proteomes" id="UP000023541">
    <property type="component" value="Unassembled WGS sequence"/>
</dbReference>
<gene>
    <name evidence="2" type="ORF">ATO12_14875</name>
</gene>
<feature type="transmembrane region" description="Helical" evidence="1">
    <location>
        <begin position="5"/>
        <end position="26"/>
    </location>
</feature>
<accession>A0A023BWY1</accession>
<feature type="transmembrane region" description="Helical" evidence="1">
    <location>
        <begin position="106"/>
        <end position="124"/>
    </location>
</feature>
<dbReference type="OrthoDB" id="1162833at2"/>
<evidence type="ECO:0000313" key="2">
    <source>
        <dbReference type="EMBL" id="EZH74153.1"/>
    </source>
</evidence>